<dbReference type="Pfam" id="PF02302">
    <property type="entry name" value="PTS_IIB"/>
    <property type="match status" value="1"/>
</dbReference>
<gene>
    <name evidence="3" type="ORF">CUU66_19685</name>
</gene>
<dbReference type="InterPro" id="IPR036095">
    <property type="entry name" value="PTS_EIIB-like_sf"/>
</dbReference>
<accession>A0A2N5M1D7</accession>
<name>A0A2N5M1D7_9BACI</name>
<dbReference type="SUPFAM" id="SSF52794">
    <property type="entry name" value="PTS system IIB component-like"/>
    <property type="match status" value="1"/>
</dbReference>
<dbReference type="GO" id="GO:0008982">
    <property type="term" value="F:protein-N(PI)-phosphohistidine-sugar phosphotransferase activity"/>
    <property type="evidence" value="ECO:0007669"/>
    <property type="project" value="InterPro"/>
</dbReference>
<evidence type="ECO:0000313" key="4">
    <source>
        <dbReference type="Proteomes" id="UP000234748"/>
    </source>
</evidence>
<dbReference type="CDD" id="cd05563">
    <property type="entry name" value="PTS_IIB_ascorbate"/>
    <property type="match status" value="1"/>
</dbReference>
<feature type="domain" description="PTS EIIB type-2" evidence="2">
    <location>
        <begin position="1"/>
        <end position="90"/>
    </location>
</feature>
<dbReference type="RefSeq" id="WP_101645109.1">
    <property type="nucleotide sequence ID" value="NZ_PGUY01000063.1"/>
</dbReference>
<keyword evidence="4" id="KW-1185">Reference proteome</keyword>
<dbReference type="InterPro" id="IPR003501">
    <property type="entry name" value="PTS_EIIB_2/3"/>
</dbReference>
<dbReference type="OrthoDB" id="6603449at2"/>
<evidence type="ECO:0000259" key="2">
    <source>
        <dbReference type="PROSITE" id="PS51099"/>
    </source>
</evidence>
<reference evidence="3 4" key="1">
    <citation type="submission" date="2017-11" db="EMBL/GenBank/DDBJ databases">
        <title>Comparitive Functional Genomics of Dry Heat Resistant strains isolated from the Viking Spacecraft.</title>
        <authorList>
            <person name="Seuylemezian A."/>
            <person name="Cooper K."/>
            <person name="Vaishampayan P."/>
        </authorList>
    </citation>
    <scope>NUCLEOTIDE SEQUENCE [LARGE SCALE GENOMIC DNA]</scope>
    <source>
        <strain evidence="3 4">V1-29</strain>
    </source>
</reference>
<dbReference type="Proteomes" id="UP000234748">
    <property type="component" value="Unassembled WGS sequence"/>
</dbReference>
<protein>
    <submittedName>
        <fullName evidence="3">PTS lactose transporter subunit IIB</fullName>
    </submittedName>
</protein>
<evidence type="ECO:0000313" key="3">
    <source>
        <dbReference type="EMBL" id="PLT28169.1"/>
    </source>
</evidence>
<dbReference type="GO" id="GO:0009401">
    <property type="term" value="P:phosphoenolpyruvate-dependent sugar phosphotransferase system"/>
    <property type="evidence" value="ECO:0007669"/>
    <property type="project" value="InterPro"/>
</dbReference>
<dbReference type="Gene3D" id="3.40.50.2300">
    <property type="match status" value="1"/>
</dbReference>
<dbReference type="EMBL" id="PGUY01000063">
    <property type="protein sequence ID" value="PLT28169.1"/>
    <property type="molecule type" value="Genomic_DNA"/>
</dbReference>
<organism evidence="3 4">
    <name type="scientific">Peribacillus deserti</name>
    <dbReference type="NCBI Taxonomy" id="673318"/>
    <lineage>
        <taxon>Bacteria</taxon>
        <taxon>Bacillati</taxon>
        <taxon>Bacillota</taxon>
        <taxon>Bacilli</taxon>
        <taxon>Bacillales</taxon>
        <taxon>Bacillaceae</taxon>
        <taxon>Peribacillus</taxon>
    </lineage>
</organism>
<keyword evidence="1" id="KW-0808">Transferase</keyword>
<dbReference type="PROSITE" id="PS51099">
    <property type="entry name" value="PTS_EIIB_TYPE_2"/>
    <property type="match status" value="1"/>
</dbReference>
<evidence type="ECO:0000256" key="1">
    <source>
        <dbReference type="ARBA" id="ARBA00022679"/>
    </source>
</evidence>
<dbReference type="InterPro" id="IPR013011">
    <property type="entry name" value="PTS_EIIB_2"/>
</dbReference>
<sequence length="90" mass="9869">MKILAVCGNGLGTSFMLSLNVNKALKELGIDGECKNMDLASAKTEAADYYIGSPEIMEQLSYGNKKTISVVNMVNLNEIKEVLRKQLEVK</sequence>
<comment type="caution">
    <text evidence="3">The sequence shown here is derived from an EMBL/GenBank/DDBJ whole genome shotgun (WGS) entry which is preliminary data.</text>
</comment>
<proteinExistence type="predicted"/>
<dbReference type="AlphaFoldDB" id="A0A2N5M1D7"/>